<dbReference type="EMBL" id="BK059095">
    <property type="protein sequence ID" value="DAE29522.1"/>
    <property type="molecule type" value="Genomic_DNA"/>
</dbReference>
<organism evidence="1">
    <name type="scientific">virus sp. ctkyY8</name>
    <dbReference type="NCBI Taxonomy" id="2827995"/>
    <lineage>
        <taxon>Viruses</taxon>
    </lineage>
</organism>
<protein>
    <submittedName>
        <fullName evidence="1">Uncharacterized protein</fullName>
    </submittedName>
</protein>
<proteinExistence type="predicted"/>
<sequence>MVIKFLFLKISLLGKFLKSIIKRKFAKKTKWKFLFLEL</sequence>
<accession>A0A8S5REG4</accession>
<name>A0A8S5REG4_9VIRU</name>
<reference evidence="1" key="1">
    <citation type="journal article" date="2021" name="Proc. Natl. Acad. Sci. U.S.A.">
        <title>A Catalog of Tens of Thousands of Viruses from Human Metagenomes Reveals Hidden Associations with Chronic Diseases.</title>
        <authorList>
            <person name="Tisza M.J."/>
            <person name="Buck C.B."/>
        </authorList>
    </citation>
    <scope>NUCLEOTIDE SEQUENCE</scope>
    <source>
        <strain evidence="1">CtkyY8</strain>
    </source>
</reference>
<evidence type="ECO:0000313" key="1">
    <source>
        <dbReference type="EMBL" id="DAE29522.1"/>
    </source>
</evidence>